<dbReference type="AlphaFoldDB" id="A0A7D5PBD6"/>
<reference evidence="2 3" key="1">
    <citation type="submission" date="2020-07" db="EMBL/GenBank/DDBJ databases">
        <title>Halosimplex pelagicum sp. nov. and Halosimplex rubrum sp. nov., isolated from salted brown alga Laminaria, and emended description of the genus Halosimplex.</title>
        <authorList>
            <person name="Cui H."/>
        </authorList>
    </citation>
    <scope>NUCLEOTIDE SEQUENCE [LARGE SCALE GENOMIC DNA]</scope>
    <source>
        <strain evidence="2 3">R27</strain>
    </source>
</reference>
<dbReference type="SUPFAM" id="SSF46785">
    <property type="entry name" value="Winged helix' DNA-binding domain"/>
    <property type="match status" value="1"/>
</dbReference>
<dbReference type="PANTHER" id="PTHR34293:SF1">
    <property type="entry name" value="HTH-TYPE TRANSCRIPTIONAL REGULATOR TRMBL2"/>
    <property type="match status" value="1"/>
</dbReference>
<dbReference type="EMBL" id="CP058910">
    <property type="protein sequence ID" value="QLH78920.1"/>
    <property type="molecule type" value="Genomic_DNA"/>
</dbReference>
<dbReference type="Proteomes" id="UP000509667">
    <property type="component" value="Chromosome"/>
</dbReference>
<dbReference type="OrthoDB" id="30795at2157"/>
<proteinExistence type="predicted"/>
<gene>
    <name evidence="2" type="ORF">HZS55_17190</name>
</gene>
<dbReference type="Pfam" id="PF01978">
    <property type="entry name" value="TrmB"/>
    <property type="match status" value="1"/>
</dbReference>
<sequence>MNGEGSAVFDRLGLTEYEETALRELLSLGKTTAPNLAEATDIPKARIYGVLESLSDRGFVEVIPGRPKEYQPKPPEAILDRAVENHRQDYETFAAAIDDLREEFLAAFRPRYEGASEDVTPTEELFHVVDVGEPSERETRRLYHDATDEVDVVTKSFEYFDSVEPALADALDRGVDVSVLMLVPEFLSTDPRDEPAIQREIVEGIRAEYPSVEIRFSTGKLPFRGHVADPSLDYETGSAILLVEEEDVPNHMRQAAITDNGAFVAGLKRYFDLIWDHESVGDVDDRT</sequence>
<dbReference type="Gene3D" id="1.10.10.10">
    <property type="entry name" value="Winged helix-like DNA-binding domain superfamily/Winged helix DNA-binding domain"/>
    <property type="match status" value="1"/>
</dbReference>
<accession>A0A7D5PBD6</accession>
<feature type="domain" description="Transcription regulator TrmB N-terminal" evidence="1">
    <location>
        <begin position="11"/>
        <end position="76"/>
    </location>
</feature>
<keyword evidence="3" id="KW-1185">Reference proteome</keyword>
<dbReference type="RefSeq" id="WP_179908798.1">
    <property type="nucleotide sequence ID" value="NZ_CP058910.1"/>
</dbReference>
<dbReference type="InterPro" id="IPR002831">
    <property type="entry name" value="Tscrpt_reg_TrmB_N"/>
</dbReference>
<evidence type="ECO:0000259" key="1">
    <source>
        <dbReference type="Pfam" id="PF01978"/>
    </source>
</evidence>
<dbReference type="InterPro" id="IPR051797">
    <property type="entry name" value="TrmB-like"/>
</dbReference>
<organism evidence="2 3">
    <name type="scientific">Halosimplex rubrum</name>
    <dbReference type="NCBI Taxonomy" id="869889"/>
    <lineage>
        <taxon>Archaea</taxon>
        <taxon>Methanobacteriati</taxon>
        <taxon>Methanobacteriota</taxon>
        <taxon>Stenosarchaea group</taxon>
        <taxon>Halobacteria</taxon>
        <taxon>Halobacteriales</taxon>
        <taxon>Haloarculaceae</taxon>
        <taxon>Halosimplex</taxon>
    </lineage>
</organism>
<dbReference type="InterPro" id="IPR036390">
    <property type="entry name" value="WH_DNA-bd_sf"/>
</dbReference>
<dbReference type="KEGG" id="hrr:HZS55_17190"/>
<protein>
    <submittedName>
        <fullName evidence="2">TrmB family transcriptional regulator</fullName>
    </submittedName>
</protein>
<evidence type="ECO:0000313" key="3">
    <source>
        <dbReference type="Proteomes" id="UP000509667"/>
    </source>
</evidence>
<evidence type="ECO:0000313" key="2">
    <source>
        <dbReference type="EMBL" id="QLH78920.1"/>
    </source>
</evidence>
<dbReference type="InterPro" id="IPR036388">
    <property type="entry name" value="WH-like_DNA-bd_sf"/>
</dbReference>
<dbReference type="PANTHER" id="PTHR34293">
    <property type="entry name" value="HTH-TYPE TRANSCRIPTIONAL REGULATOR TRMBL2"/>
    <property type="match status" value="1"/>
</dbReference>
<dbReference type="GeneID" id="56079635"/>
<name>A0A7D5PBD6_9EURY</name>